<evidence type="ECO:0000259" key="2">
    <source>
        <dbReference type="Pfam" id="PF18738"/>
    </source>
</evidence>
<evidence type="ECO:0000256" key="1">
    <source>
        <dbReference type="SAM" id="MobiDB-lite"/>
    </source>
</evidence>
<feature type="domain" description="Novel STAND NTPase 3" evidence="3">
    <location>
        <begin position="230"/>
        <end position="379"/>
    </location>
</feature>
<evidence type="ECO:0000259" key="3">
    <source>
        <dbReference type="Pfam" id="PF20720"/>
    </source>
</evidence>
<name>A0A8W8NTL8_MAGGI</name>
<dbReference type="Pfam" id="PF20720">
    <property type="entry name" value="nSTAND3"/>
    <property type="match status" value="1"/>
</dbReference>
<dbReference type="AlphaFoldDB" id="A0A8W8NTL8"/>
<dbReference type="SUPFAM" id="SSF52540">
    <property type="entry name" value="P-loop containing nucleoside triphosphate hydrolases"/>
    <property type="match status" value="1"/>
</dbReference>
<feature type="domain" description="DZIP3-like HEPN" evidence="2">
    <location>
        <begin position="75"/>
        <end position="182"/>
    </location>
</feature>
<feature type="region of interest" description="Disordered" evidence="1">
    <location>
        <begin position="886"/>
        <end position="911"/>
    </location>
</feature>
<dbReference type="EnsemblMetazoa" id="G8089.1">
    <property type="protein sequence ID" value="G8089.1:cds"/>
    <property type="gene ID" value="G8089"/>
</dbReference>
<dbReference type="InterPro" id="IPR041249">
    <property type="entry name" value="HEPN_DZIP3"/>
</dbReference>
<evidence type="ECO:0008006" key="6">
    <source>
        <dbReference type="Google" id="ProtNLM"/>
    </source>
</evidence>
<evidence type="ECO:0000313" key="4">
    <source>
        <dbReference type="EnsemblMetazoa" id="G8089.1:cds"/>
    </source>
</evidence>
<evidence type="ECO:0000313" key="5">
    <source>
        <dbReference type="Proteomes" id="UP000005408"/>
    </source>
</evidence>
<dbReference type="InterPro" id="IPR027417">
    <property type="entry name" value="P-loop_NTPase"/>
</dbReference>
<organism evidence="4 5">
    <name type="scientific">Magallana gigas</name>
    <name type="common">Pacific oyster</name>
    <name type="synonym">Crassostrea gigas</name>
    <dbReference type="NCBI Taxonomy" id="29159"/>
    <lineage>
        <taxon>Eukaryota</taxon>
        <taxon>Metazoa</taxon>
        <taxon>Spiralia</taxon>
        <taxon>Lophotrochozoa</taxon>
        <taxon>Mollusca</taxon>
        <taxon>Bivalvia</taxon>
        <taxon>Autobranchia</taxon>
        <taxon>Pteriomorphia</taxon>
        <taxon>Ostreida</taxon>
        <taxon>Ostreoidea</taxon>
        <taxon>Ostreidae</taxon>
        <taxon>Magallana</taxon>
    </lineage>
</organism>
<accession>A0A8W8NTL8</accession>
<dbReference type="Pfam" id="PF18738">
    <property type="entry name" value="HEPN_DZIP3"/>
    <property type="match status" value="1"/>
</dbReference>
<proteinExistence type="predicted"/>
<feature type="compositionally biased region" description="Basic residues" evidence="1">
    <location>
        <begin position="894"/>
        <end position="911"/>
    </location>
</feature>
<dbReference type="InterPro" id="IPR049050">
    <property type="entry name" value="nSTAND3"/>
</dbReference>
<keyword evidence="5" id="KW-1185">Reference proteome</keyword>
<protein>
    <recommendedName>
        <fullName evidence="6">DZIP3-like HEPN domain-containing protein</fullName>
    </recommendedName>
</protein>
<dbReference type="Gene3D" id="3.40.50.300">
    <property type="entry name" value="P-loop containing nucleotide triphosphate hydrolases"/>
    <property type="match status" value="1"/>
</dbReference>
<dbReference type="Proteomes" id="UP000005408">
    <property type="component" value="Unassembled WGS sequence"/>
</dbReference>
<sequence>MSLQKYKSTRETTNLARVARMILGPCTGVLCALLTKEVTPSALIHNVKTFIANCPKHRPCPVNKEQEKLVCGGNYSEFDITLLYTLIRNVSAIPQHLNNWGNDPKPGDRSVSANVERIRLIRNQYGHSSATSLTDIAFNKKCQDIFTIIQELEAYLGADTIYQDALAYIKTCSMDPEQEAKYINELLDVNSKLDYVLEEVQKTKTTSVPHSVRAWFERDISKWKEEDSVFLETHNFENMLIQVRQQPFVTFVGVPGSGKTTTVHHIALILQKEGYEILPIKTINQIEDYCNQNIPQVFVIDDMLGVFRLNEHKLDMIDTYSERLRDPINPKTKTLMTCREAVFKNEMISECLLVKQGNVVNLQSRENSLNDDDKQNLLQMYNLDRDLLSSKNFASSSSMFPLLCKILSKKNMKVFDQTLFISPVHCILKQLNSLKTQNKYQYASLVLLMANKNKLSEKILDNESNGTWHKKEREKKFGEMKRNILRKCKVPHTTDTFQLIDALSEMEGTYIKNFGNEYTFIHDSLFEIIAYHFGRQFPELILQYMSSNYIASYIKVDKDNNRKRKREFDCEEDNACEDNKSIEIIYEREPIIDLCIQLQESHYPELAERLYNDLQDGEFYDVFGNEAFKSPHILRNFIEIMEKKSYDDLYDLLLSELDNSSKICKLEYEQEKIGGEDKRNMNMRTRAHKCLINEILIDGRLRSIVRGVSWVIFFGHHQIFHHLLNQMIQENGDVDDLFLCFFKEGPQPNLNTDQDVTEEDDLLNHDMNRDSCKKSDHVEEDCKLDIDTDSDSEYYSNSDTYSESYMFTDIDTDMDTDSEVRAVRQVIRKLKEDVENPLVVDYDKFENNDIRTIVREVRRSYTNYDWGSGTIEEALRRVWRNMRDEERRREKGKKELHRRQSKQAKRIRDKLKSRCTQLKNDAIYKKKDRKKK</sequence>
<reference evidence="4" key="1">
    <citation type="submission" date="2022-08" db="UniProtKB">
        <authorList>
            <consortium name="EnsemblMetazoa"/>
        </authorList>
    </citation>
    <scope>IDENTIFICATION</scope>
    <source>
        <strain evidence="4">05x7-T-G4-1.051#20</strain>
    </source>
</reference>